<reference evidence="5 6" key="1">
    <citation type="submission" date="2013-08" db="EMBL/GenBank/DDBJ databases">
        <title>The genome sequence of Skermanella stibiiresistens.</title>
        <authorList>
            <person name="Zhu W."/>
            <person name="Wang G."/>
        </authorList>
    </citation>
    <scope>NUCLEOTIDE SEQUENCE [LARGE SCALE GENOMIC DNA]</scope>
    <source>
        <strain evidence="5 6">SB22</strain>
    </source>
</reference>
<evidence type="ECO:0000259" key="4">
    <source>
        <dbReference type="PROSITE" id="PS50995"/>
    </source>
</evidence>
<dbReference type="PANTHER" id="PTHR42756">
    <property type="entry name" value="TRANSCRIPTIONAL REGULATOR, MARR"/>
    <property type="match status" value="1"/>
</dbReference>
<evidence type="ECO:0000256" key="2">
    <source>
        <dbReference type="ARBA" id="ARBA00023125"/>
    </source>
</evidence>
<dbReference type="Pfam" id="PF01047">
    <property type="entry name" value="MarR"/>
    <property type="match status" value="1"/>
</dbReference>
<dbReference type="RefSeq" id="WP_037459278.1">
    <property type="nucleotide sequence ID" value="NZ_AVFL01000029.1"/>
</dbReference>
<gene>
    <name evidence="5" type="ORF">N825_20995</name>
</gene>
<evidence type="ECO:0000256" key="1">
    <source>
        <dbReference type="ARBA" id="ARBA00023015"/>
    </source>
</evidence>
<accession>W9H0D8</accession>
<dbReference type="OrthoDB" id="7349109at2"/>
<protein>
    <submittedName>
        <fullName evidence="5">MarR family transcriptional regulator</fullName>
    </submittedName>
</protein>
<dbReference type="PROSITE" id="PS50995">
    <property type="entry name" value="HTH_MARR_2"/>
    <property type="match status" value="1"/>
</dbReference>
<dbReference type="Gene3D" id="1.10.10.10">
    <property type="entry name" value="Winged helix-like DNA-binding domain superfamily/Winged helix DNA-binding domain"/>
    <property type="match status" value="1"/>
</dbReference>
<sequence length="169" mass="18736">MTPPADCFATEVEPTDRWRSLPIHERPGFLIRRLHQIHVALFAEECAGENITPVQYSVLTALDHLGTADQTALAHAVGLDRTNIADVLARLDKRGLIDRRVATEDRRMKLATLTTTGRETLVRLADGASRAHLRTVETLPAQERNAFVEAMKRLVDANNDVGRAPLLLS</sequence>
<proteinExistence type="predicted"/>
<dbReference type="InterPro" id="IPR000835">
    <property type="entry name" value="HTH_MarR-typ"/>
</dbReference>
<evidence type="ECO:0000313" key="6">
    <source>
        <dbReference type="Proteomes" id="UP000019486"/>
    </source>
</evidence>
<dbReference type="Proteomes" id="UP000019486">
    <property type="component" value="Unassembled WGS sequence"/>
</dbReference>
<dbReference type="STRING" id="1385369.N825_20995"/>
<dbReference type="PRINTS" id="PR00598">
    <property type="entry name" value="HTHMARR"/>
</dbReference>
<name>W9H0D8_9PROT</name>
<keyword evidence="2" id="KW-0238">DNA-binding</keyword>
<dbReference type="InterPro" id="IPR036390">
    <property type="entry name" value="WH_DNA-bd_sf"/>
</dbReference>
<dbReference type="PANTHER" id="PTHR42756:SF1">
    <property type="entry name" value="TRANSCRIPTIONAL REPRESSOR OF EMRAB OPERON"/>
    <property type="match status" value="1"/>
</dbReference>
<comment type="caution">
    <text evidence="5">The sequence shown here is derived from an EMBL/GenBank/DDBJ whole genome shotgun (WGS) entry which is preliminary data.</text>
</comment>
<dbReference type="InterPro" id="IPR036388">
    <property type="entry name" value="WH-like_DNA-bd_sf"/>
</dbReference>
<dbReference type="PATRIC" id="fig|1385369.3.peg.5739"/>
<dbReference type="GO" id="GO:0003700">
    <property type="term" value="F:DNA-binding transcription factor activity"/>
    <property type="evidence" value="ECO:0007669"/>
    <property type="project" value="InterPro"/>
</dbReference>
<dbReference type="SMART" id="SM00347">
    <property type="entry name" value="HTH_MARR"/>
    <property type="match status" value="1"/>
</dbReference>
<dbReference type="AlphaFoldDB" id="W9H0D8"/>
<keyword evidence="1" id="KW-0805">Transcription regulation</keyword>
<keyword evidence="3" id="KW-0804">Transcription</keyword>
<dbReference type="GO" id="GO:0003677">
    <property type="term" value="F:DNA binding"/>
    <property type="evidence" value="ECO:0007669"/>
    <property type="project" value="UniProtKB-KW"/>
</dbReference>
<dbReference type="SUPFAM" id="SSF46785">
    <property type="entry name" value="Winged helix' DNA-binding domain"/>
    <property type="match status" value="1"/>
</dbReference>
<keyword evidence="6" id="KW-1185">Reference proteome</keyword>
<organism evidence="5 6">
    <name type="scientific">Skermanella stibiiresistens SB22</name>
    <dbReference type="NCBI Taxonomy" id="1385369"/>
    <lineage>
        <taxon>Bacteria</taxon>
        <taxon>Pseudomonadati</taxon>
        <taxon>Pseudomonadota</taxon>
        <taxon>Alphaproteobacteria</taxon>
        <taxon>Rhodospirillales</taxon>
        <taxon>Azospirillaceae</taxon>
        <taxon>Skermanella</taxon>
    </lineage>
</organism>
<feature type="domain" description="HTH marR-type" evidence="4">
    <location>
        <begin position="27"/>
        <end position="156"/>
    </location>
</feature>
<dbReference type="EMBL" id="AVFL01000029">
    <property type="protein sequence ID" value="EWY37208.1"/>
    <property type="molecule type" value="Genomic_DNA"/>
</dbReference>
<evidence type="ECO:0000256" key="3">
    <source>
        <dbReference type="ARBA" id="ARBA00023163"/>
    </source>
</evidence>
<evidence type="ECO:0000313" key="5">
    <source>
        <dbReference type="EMBL" id="EWY37208.1"/>
    </source>
</evidence>